<gene>
    <name evidence="1" type="ORF">GMRT_23232</name>
</gene>
<dbReference type="InterPro" id="IPR036322">
    <property type="entry name" value="WD40_repeat_dom_sf"/>
</dbReference>
<accession>A0A4Z1SVM7</accession>
<reference evidence="1 2" key="1">
    <citation type="submission" date="2019-05" db="EMBL/GenBank/DDBJ databases">
        <title>The compact genome of Giardia muris reveals important steps in the evolution of intestinal protozoan parasites.</title>
        <authorList>
            <person name="Xu F."/>
            <person name="Jimenez-Gonzalez A."/>
            <person name="Einarsson E."/>
            <person name="Astvaldsson A."/>
            <person name="Peirasmaki D."/>
            <person name="Eckmann L."/>
            <person name="Andersson J.O."/>
            <person name="Svard S.G."/>
            <person name="Jerlstrom-Hultqvist J."/>
        </authorList>
    </citation>
    <scope>NUCLEOTIDE SEQUENCE [LARGE SCALE GENOMIC DNA]</scope>
    <source>
        <strain evidence="1 2">Roberts-Thomson</strain>
    </source>
</reference>
<proteinExistence type="predicted"/>
<evidence type="ECO:0008006" key="3">
    <source>
        <dbReference type="Google" id="ProtNLM"/>
    </source>
</evidence>
<protein>
    <recommendedName>
        <fullName evidence="3">WD40 repeat protein</fullName>
    </recommendedName>
</protein>
<evidence type="ECO:0000313" key="1">
    <source>
        <dbReference type="EMBL" id="TNJ27638.1"/>
    </source>
</evidence>
<evidence type="ECO:0000313" key="2">
    <source>
        <dbReference type="Proteomes" id="UP000315496"/>
    </source>
</evidence>
<dbReference type="AlphaFoldDB" id="A0A4Z1SVM7"/>
<dbReference type="SUPFAM" id="SSF50978">
    <property type="entry name" value="WD40 repeat-like"/>
    <property type="match status" value="1"/>
</dbReference>
<keyword evidence="2" id="KW-1185">Reference proteome</keyword>
<name>A0A4Z1SVM7_GIAMU</name>
<comment type="caution">
    <text evidence="1">The sequence shown here is derived from an EMBL/GenBank/DDBJ whole genome shotgun (WGS) entry which is preliminary data.</text>
</comment>
<dbReference type="InterPro" id="IPR015943">
    <property type="entry name" value="WD40/YVTN_repeat-like_dom_sf"/>
</dbReference>
<sequence length="360" mass="39508">MLAPDIIATIFTATEGAEIACVTVAPDESIIFAQGTGICWYDVVEGQPHKRHALTGHSAQVIALQLHEDALYSVASNGEVFCWRRDQADSYTVNRRMHAEGIVSCVEMSLPRHIALGMTNGCVFLYGPREPREQVPLALIGSWCRPIIRTKKSFSSLYRTITAIHAMECAKNVYLAIVSSLEATTVCKIPVSTGQGSPKQPQQNDLDYMDISLSAECNTPIDAITHIPERNSRHNHIVVLGHRSGSVSLVRLEIPDRAGHKMQARMLDLAQLSEPAPKIGIGTGHGVKAVALCQCAKHLIILTRKAVVRIVSVHKLHDGEWSQLAVVPHRGRALGLEVLPHHEGCPCRARIYTLLDWQQG</sequence>
<dbReference type="EMBL" id="VDLU01000003">
    <property type="protein sequence ID" value="TNJ27638.1"/>
    <property type="molecule type" value="Genomic_DNA"/>
</dbReference>
<dbReference type="VEuPathDB" id="GiardiaDB:GMRT_23232"/>
<dbReference type="Proteomes" id="UP000315496">
    <property type="component" value="Chromosome 3"/>
</dbReference>
<dbReference type="Gene3D" id="2.130.10.10">
    <property type="entry name" value="YVTN repeat-like/Quinoprotein amine dehydrogenase"/>
    <property type="match status" value="1"/>
</dbReference>
<organism evidence="1 2">
    <name type="scientific">Giardia muris</name>
    <dbReference type="NCBI Taxonomy" id="5742"/>
    <lineage>
        <taxon>Eukaryota</taxon>
        <taxon>Metamonada</taxon>
        <taxon>Diplomonadida</taxon>
        <taxon>Hexamitidae</taxon>
        <taxon>Giardiinae</taxon>
        <taxon>Giardia</taxon>
    </lineage>
</organism>